<reference evidence="3 4" key="1">
    <citation type="submission" date="2021-04" db="EMBL/GenBank/DDBJ databases">
        <authorList>
            <person name="Shkoporov A.N."/>
            <person name="Stockdale S.R."/>
            <person name="Guerin E."/>
            <person name="Ross R.P."/>
            <person name="Hill C."/>
        </authorList>
    </citation>
    <scope>NUCLEOTIDE SEQUENCE [LARGE SCALE GENOMIC DNA]</scope>
    <source>
        <strain evidence="4">cr123_1</strain>
    </source>
</reference>
<dbReference type="Proteomes" id="UP000827429">
    <property type="component" value="Segment"/>
</dbReference>
<feature type="region of interest" description="Disordered" evidence="1">
    <location>
        <begin position="137"/>
        <end position="156"/>
    </location>
</feature>
<feature type="transmembrane region" description="Helical" evidence="2">
    <location>
        <begin position="12"/>
        <end position="31"/>
    </location>
</feature>
<evidence type="ECO:0000313" key="3">
    <source>
        <dbReference type="EMBL" id="QWM89246.1"/>
    </source>
</evidence>
<evidence type="ECO:0000313" key="4">
    <source>
        <dbReference type="Proteomes" id="UP000827429"/>
    </source>
</evidence>
<feature type="region of interest" description="Disordered" evidence="1">
    <location>
        <begin position="263"/>
        <end position="282"/>
    </location>
</feature>
<organism evidence="3 4">
    <name type="scientific">uncultured phage cr123_1</name>
    <dbReference type="NCBI Taxonomy" id="2986401"/>
    <lineage>
        <taxon>Viruses</taxon>
        <taxon>Duplodnaviria</taxon>
        <taxon>Heunggongvirae</taxon>
        <taxon>Uroviricota</taxon>
        <taxon>Caudoviricetes</taxon>
        <taxon>Crassvirales</taxon>
        <taxon>Intestiviridae</taxon>
        <taxon>Crudevirinae</taxon>
        <taxon>Delmidovirus</taxon>
        <taxon>Delmidovirus copri</taxon>
    </lineage>
</organism>
<accession>A0AAE7V3X2</accession>
<evidence type="ECO:0000256" key="1">
    <source>
        <dbReference type="SAM" id="MobiDB-lite"/>
    </source>
</evidence>
<dbReference type="EMBL" id="MZ130476">
    <property type="protein sequence ID" value="QWM89246.1"/>
    <property type="molecule type" value="Genomic_DNA"/>
</dbReference>
<evidence type="ECO:0000256" key="2">
    <source>
        <dbReference type="SAM" id="Phobius"/>
    </source>
</evidence>
<protein>
    <submittedName>
        <fullName evidence="3">Uncharacterized protein</fullName>
    </submittedName>
</protein>
<keyword evidence="2" id="KW-1133">Transmembrane helix</keyword>
<gene>
    <name evidence="3" type="primary">gp_15347</name>
</gene>
<sequence>MEKKYYDRGRDKAFIGAAIGAVGGIIGGIFGNKKKKKQAAAQAEAERINALNQQNAIDTQYQNQQAAIDAQYEQNVLNVQAQEKLNREQNELAAKKTGIENAAGLTALYANQAELDKEFRNRFMACGGKRKLRKCGGRTKASIGTATPRKGRSKAGLGSFMQSSTGQLLGDVVGGVSSGIGSIFANTGATYTPTATKLNYRTNTYRTYNPADLEVYDGITDKFTGRQIGENKASYANAQNNNMVAMNTLGQAPTAAITAGSNTTYQPRYRNGGRKKLVKRAH</sequence>
<keyword evidence="2" id="KW-0472">Membrane</keyword>
<dbReference type="KEGG" id="vg:75691370"/>
<name>A0AAE7V3X2_9CAUD</name>
<feature type="compositionally biased region" description="Basic residues" evidence="1">
    <location>
        <begin position="271"/>
        <end position="282"/>
    </location>
</feature>
<proteinExistence type="predicted"/>
<dbReference type="RefSeq" id="YP_010358818.1">
    <property type="nucleotide sequence ID" value="NC_062766.1"/>
</dbReference>
<keyword evidence="2" id="KW-0812">Transmembrane</keyword>
<dbReference type="GeneID" id="75691370"/>
<keyword evidence="4" id="KW-1185">Reference proteome</keyword>